<dbReference type="GO" id="GO:0008800">
    <property type="term" value="F:beta-lactamase activity"/>
    <property type="evidence" value="ECO:0007669"/>
    <property type="project" value="InterPro"/>
</dbReference>
<dbReference type="SUPFAM" id="SSF56601">
    <property type="entry name" value="beta-lactamase/transpeptidase-like"/>
    <property type="match status" value="1"/>
</dbReference>
<evidence type="ECO:0000256" key="1">
    <source>
        <dbReference type="SAM" id="Phobius"/>
    </source>
</evidence>
<dbReference type="AlphaFoldDB" id="A0A0G0P9R6"/>
<dbReference type="InterPro" id="IPR000871">
    <property type="entry name" value="Beta-lactam_class-A"/>
</dbReference>
<dbReference type="Pfam" id="PF13354">
    <property type="entry name" value="Beta-lactamase2"/>
    <property type="match status" value="1"/>
</dbReference>
<dbReference type="STRING" id="1618345.UT18_C0007G0130"/>
<dbReference type="InterPro" id="IPR012338">
    <property type="entry name" value="Beta-lactam/transpept-like"/>
</dbReference>
<accession>A0A0G0P9R6</accession>
<dbReference type="EMBL" id="LBVV01000007">
    <property type="protein sequence ID" value="KKQ94874.1"/>
    <property type="molecule type" value="Genomic_DNA"/>
</dbReference>
<dbReference type="Gene3D" id="3.40.710.10">
    <property type="entry name" value="DD-peptidase/beta-lactamase superfamily"/>
    <property type="match status" value="1"/>
</dbReference>
<name>A0A0G0P9R6_UNCC2</name>
<protein>
    <submittedName>
        <fullName evidence="3">Beta-lactamase class A-like protein</fullName>
    </submittedName>
</protein>
<gene>
    <name evidence="3" type="ORF">UT18_C0007G0130</name>
</gene>
<feature type="domain" description="Beta-lactamase class A catalytic" evidence="2">
    <location>
        <begin position="100"/>
        <end position="313"/>
    </location>
</feature>
<organism evidence="3 4">
    <name type="scientific">candidate division CPR2 bacterium GW2011_GWC2_39_10</name>
    <dbReference type="NCBI Taxonomy" id="1618345"/>
    <lineage>
        <taxon>Bacteria</taxon>
        <taxon>Bacteria division CPR2</taxon>
    </lineage>
</organism>
<evidence type="ECO:0000259" key="2">
    <source>
        <dbReference type="Pfam" id="PF13354"/>
    </source>
</evidence>
<keyword evidence="1" id="KW-1133">Transmembrane helix</keyword>
<comment type="caution">
    <text evidence="3">The sequence shown here is derived from an EMBL/GenBank/DDBJ whole genome shotgun (WGS) entry which is preliminary data.</text>
</comment>
<sequence length="339" mass="38508">MLYIGFVMGISKIRKNKIFSIITILVFGIGLGFIMGINSNLNQKDNLMRSLRLEGYNFIRPLLACETETAITSEKTDILKKNIEEYISSEKSKGNIGNASVYIRNYKDGSSININSEEEYYPASLNKIPVMIATLQMAQTDKNFLGKKIVYKDTTDYNKGIEIQPEKFLKLGETYSIAEAIEYMIKYSDNNAFVFLTQNVDINHYKKIFSDLKIPYSADTKDHEDYITVKDFSYSLRVLFNATYLNKELSEKALEILSEVNYKDALVASLPKDIQVSHKFGITTTNKGGVSKEELHDCGIVYTDTPYLICVMTKGNINIQNPQNLIKNISAMAYNQLSY</sequence>
<reference evidence="3 4" key="1">
    <citation type="journal article" date="2015" name="Nature">
        <title>rRNA introns, odd ribosomes, and small enigmatic genomes across a large radiation of phyla.</title>
        <authorList>
            <person name="Brown C.T."/>
            <person name="Hug L.A."/>
            <person name="Thomas B.C."/>
            <person name="Sharon I."/>
            <person name="Castelle C.J."/>
            <person name="Singh A."/>
            <person name="Wilkins M.J."/>
            <person name="Williams K.H."/>
            <person name="Banfield J.F."/>
        </authorList>
    </citation>
    <scope>NUCLEOTIDE SEQUENCE [LARGE SCALE GENOMIC DNA]</scope>
</reference>
<dbReference type="PANTHER" id="PTHR35333">
    <property type="entry name" value="BETA-LACTAMASE"/>
    <property type="match status" value="1"/>
</dbReference>
<keyword evidence="1" id="KW-0812">Transmembrane</keyword>
<dbReference type="InterPro" id="IPR045155">
    <property type="entry name" value="Beta-lactam_cat"/>
</dbReference>
<dbReference type="GO" id="GO:0030655">
    <property type="term" value="P:beta-lactam antibiotic catabolic process"/>
    <property type="evidence" value="ECO:0007669"/>
    <property type="project" value="InterPro"/>
</dbReference>
<dbReference type="GO" id="GO:0046677">
    <property type="term" value="P:response to antibiotic"/>
    <property type="evidence" value="ECO:0007669"/>
    <property type="project" value="InterPro"/>
</dbReference>
<feature type="transmembrane region" description="Helical" evidence="1">
    <location>
        <begin position="18"/>
        <end position="37"/>
    </location>
</feature>
<evidence type="ECO:0000313" key="3">
    <source>
        <dbReference type="EMBL" id="KKQ94874.1"/>
    </source>
</evidence>
<keyword evidence="1" id="KW-0472">Membrane</keyword>
<proteinExistence type="predicted"/>
<evidence type="ECO:0000313" key="4">
    <source>
        <dbReference type="Proteomes" id="UP000034207"/>
    </source>
</evidence>
<dbReference type="PANTHER" id="PTHR35333:SF3">
    <property type="entry name" value="BETA-LACTAMASE-TYPE TRANSPEPTIDASE FOLD CONTAINING PROTEIN"/>
    <property type="match status" value="1"/>
</dbReference>
<dbReference type="Proteomes" id="UP000034207">
    <property type="component" value="Unassembled WGS sequence"/>
</dbReference>